<dbReference type="InterPro" id="IPR036890">
    <property type="entry name" value="HATPase_C_sf"/>
</dbReference>
<feature type="transmembrane region" description="Helical" evidence="1">
    <location>
        <begin position="6"/>
        <end position="32"/>
    </location>
</feature>
<name>A0A0D6Z6L9_9BACI</name>
<evidence type="ECO:0000256" key="1">
    <source>
        <dbReference type="SAM" id="Phobius"/>
    </source>
</evidence>
<dbReference type="InterPro" id="IPR050640">
    <property type="entry name" value="Bact_2-comp_sensor_kinase"/>
</dbReference>
<protein>
    <submittedName>
        <fullName evidence="3">Histidine kinase</fullName>
    </submittedName>
</protein>
<evidence type="ECO:0000313" key="3">
    <source>
        <dbReference type="EMBL" id="KIY20940.1"/>
    </source>
</evidence>
<keyword evidence="4" id="KW-1185">Reference proteome</keyword>
<dbReference type="EMBL" id="JXIQ01000146">
    <property type="protein sequence ID" value="KIY20940.1"/>
    <property type="molecule type" value="Genomic_DNA"/>
</dbReference>
<feature type="domain" description="Signal transduction histidine kinase internal region" evidence="2">
    <location>
        <begin position="56"/>
        <end position="134"/>
    </location>
</feature>
<organism evidence="3 4">
    <name type="scientific">Mesobacillus subterraneus</name>
    <dbReference type="NCBI Taxonomy" id="285983"/>
    <lineage>
        <taxon>Bacteria</taxon>
        <taxon>Bacillati</taxon>
        <taxon>Bacillota</taxon>
        <taxon>Bacilli</taxon>
        <taxon>Bacillales</taxon>
        <taxon>Bacillaceae</taxon>
        <taxon>Mesobacillus</taxon>
    </lineage>
</organism>
<dbReference type="PATRIC" id="fig|285983.3.peg.2473"/>
<dbReference type="InterPro" id="IPR010559">
    <property type="entry name" value="Sig_transdc_His_kin_internal"/>
</dbReference>
<proteinExistence type="predicted"/>
<dbReference type="GO" id="GO:0000155">
    <property type="term" value="F:phosphorelay sensor kinase activity"/>
    <property type="evidence" value="ECO:0007669"/>
    <property type="project" value="InterPro"/>
</dbReference>
<dbReference type="PANTHER" id="PTHR34220:SF7">
    <property type="entry name" value="SENSOR HISTIDINE KINASE YPDA"/>
    <property type="match status" value="1"/>
</dbReference>
<dbReference type="PANTHER" id="PTHR34220">
    <property type="entry name" value="SENSOR HISTIDINE KINASE YPDA"/>
    <property type="match status" value="1"/>
</dbReference>
<reference evidence="3 4" key="1">
    <citation type="submission" date="2015-01" db="EMBL/GenBank/DDBJ databases">
        <title>Draft genome sequences of the supercritical CO2 tolerant bacteria Bacillus subterraneus MITOT1 and Bacillus cereus MIT0214.</title>
        <authorList>
            <person name="Peet K.C."/>
            <person name="Thompson J.R."/>
        </authorList>
    </citation>
    <scope>NUCLEOTIDE SEQUENCE [LARGE SCALE GENOMIC DNA]</scope>
    <source>
        <strain evidence="3 4">MITOT1</strain>
    </source>
</reference>
<dbReference type="GO" id="GO:0016020">
    <property type="term" value="C:membrane"/>
    <property type="evidence" value="ECO:0007669"/>
    <property type="project" value="InterPro"/>
</dbReference>
<dbReference type="Proteomes" id="UP000032512">
    <property type="component" value="Unassembled WGS sequence"/>
</dbReference>
<evidence type="ECO:0000259" key="2">
    <source>
        <dbReference type="Pfam" id="PF06580"/>
    </source>
</evidence>
<keyword evidence="3" id="KW-0808">Transferase</keyword>
<sequence>MISASALFSIIIFLSLLIPIIALVILSILKLLEKEFDYLQMENMQIQLETQLHQMEYLQLNQQIRPHFLFNSLNAMMSLARLNKNEDLIQSMEKFSLFLRYQNKDKESLVPFEKELEHTKNYLAIQQLRFGKKLEIDIAIDGHAAQTLLPPYTLQTFVENAFKHGLENKRGEKKLQIDLQRKGNWVVLKVMDNGETEANKYLTEGDGTGMENIRKRMELLFELHTEVSMKRKPEWTEVKAIWPYTPGESQ</sequence>
<dbReference type="SUPFAM" id="SSF55874">
    <property type="entry name" value="ATPase domain of HSP90 chaperone/DNA topoisomerase II/histidine kinase"/>
    <property type="match status" value="1"/>
</dbReference>
<gene>
    <name evidence="3" type="ORF">UB32_16460</name>
</gene>
<dbReference type="AlphaFoldDB" id="A0A0D6Z6L9"/>
<keyword evidence="1" id="KW-0472">Membrane</keyword>
<keyword evidence="3" id="KW-0418">Kinase</keyword>
<dbReference type="Pfam" id="PF06580">
    <property type="entry name" value="His_kinase"/>
    <property type="match status" value="1"/>
</dbReference>
<dbReference type="RefSeq" id="WP_044395722.1">
    <property type="nucleotide sequence ID" value="NZ_JXIQ01000146.1"/>
</dbReference>
<comment type="caution">
    <text evidence="3">The sequence shown here is derived from an EMBL/GenBank/DDBJ whole genome shotgun (WGS) entry which is preliminary data.</text>
</comment>
<accession>A0A0D6Z6L9</accession>
<dbReference type="Gene3D" id="3.30.565.10">
    <property type="entry name" value="Histidine kinase-like ATPase, C-terminal domain"/>
    <property type="match status" value="1"/>
</dbReference>
<keyword evidence="1" id="KW-1133">Transmembrane helix</keyword>
<evidence type="ECO:0000313" key="4">
    <source>
        <dbReference type="Proteomes" id="UP000032512"/>
    </source>
</evidence>
<keyword evidence="1" id="KW-0812">Transmembrane</keyword>
<dbReference type="OrthoDB" id="9776552at2"/>